<reference evidence="1" key="1">
    <citation type="submission" date="2024-02" db="EMBL/GenBank/DDBJ databases">
        <title>Metagenome Assembled Genome of Zalaria obscura JY119.</title>
        <authorList>
            <person name="Vighnesh L."/>
            <person name="Jagadeeshwari U."/>
            <person name="Venkata Ramana C."/>
            <person name="Sasikala C."/>
        </authorList>
    </citation>
    <scope>NUCLEOTIDE SEQUENCE</scope>
    <source>
        <strain evidence="1">JY119</strain>
    </source>
</reference>
<proteinExistence type="predicted"/>
<organism evidence="1 2">
    <name type="scientific">Zalaria obscura</name>
    <dbReference type="NCBI Taxonomy" id="2024903"/>
    <lineage>
        <taxon>Eukaryota</taxon>
        <taxon>Fungi</taxon>
        <taxon>Dikarya</taxon>
        <taxon>Ascomycota</taxon>
        <taxon>Pezizomycotina</taxon>
        <taxon>Dothideomycetes</taxon>
        <taxon>Dothideomycetidae</taxon>
        <taxon>Dothideales</taxon>
        <taxon>Zalariaceae</taxon>
        <taxon>Zalaria</taxon>
    </lineage>
</organism>
<gene>
    <name evidence="1" type="ORF">M8818_005136</name>
</gene>
<dbReference type="Proteomes" id="UP001320706">
    <property type="component" value="Unassembled WGS sequence"/>
</dbReference>
<dbReference type="EMBL" id="JAMKPW020000027">
    <property type="protein sequence ID" value="KAK8204407.1"/>
    <property type="molecule type" value="Genomic_DNA"/>
</dbReference>
<evidence type="ECO:0000313" key="1">
    <source>
        <dbReference type="EMBL" id="KAK8204407.1"/>
    </source>
</evidence>
<accession>A0ACC3SAF0</accession>
<comment type="caution">
    <text evidence="1">The sequence shown here is derived from an EMBL/GenBank/DDBJ whole genome shotgun (WGS) entry which is preliminary data.</text>
</comment>
<protein>
    <submittedName>
        <fullName evidence="1">Uncharacterized protein</fullName>
    </submittedName>
</protein>
<evidence type="ECO:0000313" key="2">
    <source>
        <dbReference type="Proteomes" id="UP001320706"/>
    </source>
</evidence>
<sequence>MCRSSTSGITRGAGMVDPYVPFGRNPSGLFILHNSNACFELTRDHQKHATGRKKDDRRHVRQAAQLSDRVYGIPVGEAALMPIVSGNGGRSSKPTRAVKLSAEEAMHLYRVV</sequence>
<keyword evidence="2" id="KW-1185">Reference proteome</keyword>
<name>A0ACC3SAF0_9PEZI</name>